<protein>
    <submittedName>
        <fullName evidence="2">Uncharacterized protein</fullName>
    </submittedName>
</protein>
<evidence type="ECO:0000256" key="1">
    <source>
        <dbReference type="SAM" id="SignalP"/>
    </source>
</evidence>
<keyword evidence="3" id="KW-1185">Reference proteome</keyword>
<dbReference type="AlphaFoldDB" id="C7Z3M6"/>
<organism evidence="2 3">
    <name type="scientific">Fusarium vanettenii (strain ATCC MYA-4622 / CBS 123669 / FGSC 9596 / NRRL 45880 / 77-13-4)</name>
    <name type="common">Fusarium solani subsp. pisi</name>
    <dbReference type="NCBI Taxonomy" id="660122"/>
    <lineage>
        <taxon>Eukaryota</taxon>
        <taxon>Fungi</taxon>
        <taxon>Dikarya</taxon>
        <taxon>Ascomycota</taxon>
        <taxon>Pezizomycotina</taxon>
        <taxon>Sordariomycetes</taxon>
        <taxon>Hypocreomycetidae</taxon>
        <taxon>Hypocreales</taxon>
        <taxon>Nectriaceae</taxon>
        <taxon>Fusarium</taxon>
        <taxon>Fusarium solani species complex</taxon>
        <taxon>Fusarium vanettenii</taxon>
    </lineage>
</organism>
<name>C7Z3M6_FUSV7</name>
<dbReference type="VEuPathDB" id="FungiDB:NECHADRAFT_83303"/>
<accession>C7Z3M6</accession>
<dbReference type="Proteomes" id="UP000005206">
    <property type="component" value="Chromosome 8"/>
</dbReference>
<feature type="signal peptide" evidence="1">
    <location>
        <begin position="1"/>
        <end position="19"/>
    </location>
</feature>
<sequence>MPLSHFIIIPFHKVLIVCSYWVCFTADGLDPTRQNLCMANSDGGPVPGVLVVDRSRIDKRDWLLNIKEMKKLIKGIKRYISGYKTISKHMSSVNGGAVSFGNLAAISVQERDDVQFVALVEGDADDFKPGHSTAFPKWVTKDDELPRFDALLRTYEGMCHEDLDQPDWSKHVGYSKDLRTQMKTYRRESPPQINRHLGLAVHVLVQTSLSVVIHVGPVLLIWEKD</sequence>
<dbReference type="OrthoDB" id="5220943at2759"/>
<dbReference type="EMBL" id="GG698909">
    <property type="protein sequence ID" value="EEU41336.1"/>
    <property type="molecule type" value="Genomic_DNA"/>
</dbReference>
<evidence type="ECO:0000313" key="2">
    <source>
        <dbReference type="EMBL" id="EEU41336.1"/>
    </source>
</evidence>
<dbReference type="KEGG" id="nhe:NECHADRAFT_83303"/>
<dbReference type="STRING" id="660122.C7Z3M6"/>
<feature type="chain" id="PRO_5002986763" evidence="1">
    <location>
        <begin position="20"/>
        <end position="225"/>
    </location>
</feature>
<dbReference type="HOGENOM" id="CLU_1230233_0_0_1"/>
<dbReference type="InParanoid" id="C7Z3M6"/>
<dbReference type="RefSeq" id="XP_003047049.1">
    <property type="nucleotide sequence ID" value="XM_003047003.1"/>
</dbReference>
<keyword evidence="1" id="KW-0732">Signal</keyword>
<evidence type="ECO:0000313" key="3">
    <source>
        <dbReference type="Proteomes" id="UP000005206"/>
    </source>
</evidence>
<reference evidence="2 3" key="1">
    <citation type="journal article" date="2009" name="PLoS Genet.">
        <title>The genome of Nectria haematococca: contribution of supernumerary chromosomes to gene expansion.</title>
        <authorList>
            <person name="Coleman J.J."/>
            <person name="Rounsley S.D."/>
            <person name="Rodriguez-Carres M."/>
            <person name="Kuo A."/>
            <person name="Wasmann C.C."/>
            <person name="Grimwood J."/>
            <person name="Schmutz J."/>
            <person name="Taga M."/>
            <person name="White G.J."/>
            <person name="Zhou S."/>
            <person name="Schwartz D.C."/>
            <person name="Freitag M."/>
            <person name="Ma L.J."/>
            <person name="Danchin E.G."/>
            <person name="Henrissat B."/>
            <person name="Coutinho P.M."/>
            <person name="Nelson D.R."/>
            <person name="Straney D."/>
            <person name="Napoli C.A."/>
            <person name="Barker B.M."/>
            <person name="Gribskov M."/>
            <person name="Rep M."/>
            <person name="Kroken S."/>
            <person name="Molnar I."/>
            <person name="Rensing C."/>
            <person name="Kennell J.C."/>
            <person name="Zamora J."/>
            <person name="Farman M.L."/>
            <person name="Selker E.U."/>
            <person name="Salamov A."/>
            <person name="Shapiro H."/>
            <person name="Pangilinan J."/>
            <person name="Lindquist E."/>
            <person name="Lamers C."/>
            <person name="Grigoriev I.V."/>
            <person name="Geiser D.M."/>
            <person name="Covert S.F."/>
            <person name="Temporini E."/>
            <person name="Vanetten H.D."/>
        </authorList>
    </citation>
    <scope>NUCLEOTIDE SEQUENCE [LARGE SCALE GENOMIC DNA]</scope>
    <source>
        <strain evidence="3">ATCC MYA-4622 / CBS 123669 / FGSC 9596 / NRRL 45880 / 77-13-4</strain>
    </source>
</reference>
<proteinExistence type="predicted"/>
<dbReference type="GeneID" id="9675751"/>
<gene>
    <name evidence="2" type="ORF">NECHADRAFT_83303</name>
</gene>